<reference evidence="3" key="2">
    <citation type="submission" date="2022-01" db="EMBL/GenBank/DDBJ databases">
        <authorList>
            <person name="Yamashiro T."/>
            <person name="Shiraishi A."/>
            <person name="Satake H."/>
            <person name="Nakayama K."/>
        </authorList>
    </citation>
    <scope>NUCLEOTIDE SEQUENCE</scope>
</reference>
<evidence type="ECO:0000256" key="1">
    <source>
        <dbReference type="SAM" id="MobiDB-lite"/>
    </source>
</evidence>
<dbReference type="SUPFAM" id="SSF53300">
    <property type="entry name" value="vWA-like"/>
    <property type="match status" value="1"/>
</dbReference>
<dbReference type="InterPro" id="IPR027040">
    <property type="entry name" value="PSMD4"/>
</dbReference>
<feature type="compositionally biased region" description="Basic and acidic residues" evidence="1">
    <location>
        <begin position="306"/>
        <end position="315"/>
    </location>
</feature>
<evidence type="ECO:0000313" key="3">
    <source>
        <dbReference type="EMBL" id="GJT39919.1"/>
    </source>
</evidence>
<accession>A0ABQ5DLS8</accession>
<feature type="region of interest" description="Disordered" evidence="1">
    <location>
        <begin position="306"/>
        <end position="328"/>
    </location>
</feature>
<reference evidence="3" key="1">
    <citation type="journal article" date="2022" name="Int. J. Mol. Sci.">
        <title>Draft Genome of Tanacetum Coccineum: Genomic Comparison of Closely Related Tanacetum-Family Plants.</title>
        <authorList>
            <person name="Yamashiro T."/>
            <person name="Shiraishi A."/>
            <person name="Nakayama K."/>
            <person name="Satake H."/>
        </authorList>
    </citation>
    <scope>NUCLEOTIDE SEQUENCE</scope>
</reference>
<proteinExistence type="predicted"/>
<organism evidence="3 4">
    <name type="scientific">Tanacetum coccineum</name>
    <dbReference type="NCBI Taxonomy" id="301880"/>
    <lineage>
        <taxon>Eukaryota</taxon>
        <taxon>Viridiplantae</taxon>
        <taxon>Streptophyta</taxon>
        <taxon>Embryophyta</taxon>
        <taxon>Tracheophyta</taxon>
        <taxon>Spermatophyta</taxon>
        <taxon>Magnoliopsida</taxon>
        <taxon>eudicotyledons</taxon>
        <taxon>Gunneridae</taxon>
        <taxon>Pentapetalae</taxon>
        <taxon>asterids</taxon>
        <taxon>campanulids</taxon>
        <taxon>Asterales</taxon>
        <taxon>Asteraceae</taxon>
        <taxon>Asteroideae</taxon>
        <taxon>Anthemideae</taxon>
        <taxon>Anthemidinae</taxon>
        <taxon>Tanacetum</taxon>
    </lineage>
</organism>
<keyword evidence="4" id="KW-1185">Reference proteome</keyword>
<feature type="domain" description="VWFA" evidence="2">
    <location>
        <begin position="92"/>
        <end position="203"/>
    </location>
</feature>
<protein>
    <submittedName>
        <fullName evidence="3">26S proteasome non-ATPase regulatory subunit 4</fullName>
    </submittedName>
</protein>
<dbReference type="Pfam" id="PF13519">
    <property type="entry name" value="VWA_2"/>
    <property type="match status" value="1"/>
</dbReference>
<comment type="caution">
    <text evidence="3">The sequence shown here is derived from an EMBL/GenBank/DDBJ whole genome shotgun (WGS) entry which is preliminary data.</text>
</comment>
<name>A0ABQ5DLS8_9ASTR</name>
<sequence>MEALGTRGVVVDSLECLKQTQARETDKLAALKEVLVETQAGIHEKEGHLSAHSSVKARAARLKSKSKFNPPFGTTKKEGSYAMAANLEEEVTLIVVDNSWYMRSAASLGAYYNQLEAIDLYCHAKLESNPKNAIGLYTMGGLGLYLSYLEPTSDVDKIMAHLHKGIIYGGDLDLTRGVSMSLSLINQRQWRVFKHKRLLFFVGGPSKFPCYSAKAGGDTAKQMGVAVDVVNFSLLEKYYYCKTSLDKFVAAANNNGNSHIKHIPPASSYTEICEALSSSPPIITLASIRQGEIALAAWKKIAKEKENKENRRNWKENPAPPPKVPRLKPDLSLLMAGGDMMPRTY</sequence>
<dbReference type="Proteomes" id="UP001151760">
    <property type="component" value="Unassembled WGS sequence"/>
</dbReference>
<dbReference type="InterPro" id="IPR036465">
    <property type="entry name" value="vWFA_dom_sf"/>
</dbReference>
<dbReference type="InterPro" id="IPR002035">
    <property type="entry name" value="VWF_A"/>
</dbReference>
<evidence type="ECO:0000259" key="2">
    <source>
        <dbReference type="Pfam" id="PF13519"/>
    </source>
</evidence>
<dbReference type="PANTHER" id="PTHR10223:SF0">
    <property type="entry name" value="26S PROTEASOME NON-ATPASE REGULATORY SUBUNIT 4"/>
    <property type="match status" value="1"/>
</dbReference>
<keyword evidence="3" id="KW-0647">Proteasome</keyword>
<dbReference type="EMBL" id="BQNB010015427">
    <property type="protein sequence ID" value="GJT39919.1"/>
    <property type="molecule type" value="Genomic_DNA"/>
</dbReference>
<evidence type="ECO:0000313" key="4">
    <source>
        <dbReference type="Proteomes" id="UP001151760"/>
    </source>
</evidence>
<gene>
    <name evidence="3" type="ORF">Tco_0939784</name>
</gene>
<dbReference type="Gene3D" id="3.40.50.410">
    <property type="entry name" value="von Willebrand factor, type A domain"/>
    <property type="match status" value="1"/>
</dbReference>
<dbReference type="PANTHER" id="PTHR10223">
    <property type="entry name" value="26S PROTEASOME NON-ATPASE REGULATORY SUBUNIT 4"/>
    <property type="match status" value="1"/>
</dbReference>
<dbReference type="GO" id="GO:0000502">
    <property type="term" value="C:proteasome complex"/>
    <property type="evidence" value="ECO:0007669"/>
    <property type="project" value="UniProtKB-KW"/>
</dbReference>